<comment type="caution">
    <text evidence="1">The sequence shown here is derived from an EMBL/GenBank/DDBJ whole genome shotgun (WGS) entry which is preliminary data.</text>
</comment>
<gene>
    <name evidence="1" type="ORF">PENSUB_10941</name>
</gene>
<evidence type="ECO:0000313" key="1">
    <source>
        <dbReference type="EMBL" id="OKO95920.1"/>
    </source>
</evidence>
<dbReference type="Gene3D" id="1.10.600.10">
    <property type="entry name" value="Farnesyl Diphosphate Synthase"/>
    <property type="match status" value="1"/>
</dbReference>
<evidence type="ECO:0000313" key="2">
    <source>
        <dbReference type="Proteomes" id="UP000186955"/>
    </source>
</evidence>
<protein>
    <submittedName>
        <fullName evidence="1">Uncharacterized protein</fullName>
    </submittedName>
</protein>
<proteinExistence type="predicted"/>
<dbReference type="SUPFAM" id="SSF48576">
    <property type="entry name" value="Terpenoid synthases"/>
    <property type="match status" value="1"/>
</dbReference>
<keyword evidence="2" id="KW-1185">Reference proteome</keyword>
<dbReference type="Proteomes" id="UP000186955">
    <property type="component" value="Unassembled WGS sequence"/>
</dbReference>
<reference evidence="1 2" key="1">
    <citation type="submission" date="2016-10" db="EMBL/GenBank/DDBJ databases">
        <title>Genome sequence of the ascomycete fungus Penicillium subrubescens.</title>
        <authorList>
            <person name="De Vries R.P."/>
            <person name="Peng M."/>
            <person name="Dilokpimol A."/>
            <person name="Hilden K."/>
            <person name="Makela M.R."/>
            <person name="Grigoriev I."/>
            <person name="Riley R."/>
            <person name="Granchi Z."/>
        </authorList>
    </citation>
    <scope>NUCLEOTIDE SEQUENCE [LARGE SCALE GENOMIC DNA]</scope>
    <source>
        <strain evidence="1 2">CBS 132785</strain>
    </source>
</reference>
<dbReference type="EMBL" id="MNBE01000701">
    <property type="protein sequence ID" value="OKO95920.1"/>
    <property type="molecule type" value="Genomic_DNA"/>
</dbReference>
<organism evidence="1 2">
    <name type="scientific">Penicillium subrubescens</name>
    <dbReference type="NCBI Taxonomy" id="1316194"/>
    <lineage>
        <taxon>Eukaryota</taxon>
        <taxon>Fungi</taxon>
        <taxon>Dikarya</taxon>
        <taxon>Ascomycota</taxon>
        <taxon>Pezizomycotina</taxon>
        <taxon>Eurotiomycetes</taxon>
        <taxon>Eurotiomycetidae</taxon>
        <taxon>Eurotiales</taxon>
        <taxon>Aspergillaceae</taxon>
        <taxon>Penicillium</taxon>
    </lineage>
</organism>
<dbReference type="Pfam" id="PF19086">
    <property type="entry name" value="Terpene_syn_C_2"/>
    <property type="match status" value="1"/>
</dbReference>
<name>A0A1Q5T6Q9_9EURO</name>
<dbReference type="AlphaFoldDB" id="A0A1Q5T6Q9"/>
<accession>A0A1Q5T6Q9</accession>
<dbReference type="STRING" id="1316194.A0A1Q5T6Q9"/>
<sequence length="235" mass="27448">MTEQIVDIRHQAFRGSLEGQTVNIPSMYKLLPEWRPNLHEEYERARDETLDPWIWRWVPNERTARSLCAADFGRFAAVWVPKSQSYRILCTAAKYFAWHAAETYRQASLQYFEFTLLGKGSMPDLSEFDCELQNALHCWDEVGEHIREVCSEETCEVLCDEMLRYVGSLNNVDSIFRDNELPSVQEYWDRRGATAAVYCVIATVPFIYGVDIHQSDIKISAMQDLWKHASYFVHM</sequence>
<dbReference type="InterPro" id="IPR008949">
    <property type="entry name" value="Isoprenoid_synthase_dom_sf"/>
</dbReference>